<reference evidence="1" key="1">
    <citation type="journal article" date="2021" name="Environ. Microbiol.">
        <title>Gene family expansions and transcriptome signatures uncover fungal adaptations to wood decay.</title>
        <authorList>
            <person name="Hage H."/>
            <person name="Miyauchi S."/>
            <person name="Viragh M."/>
            <person name="Drula E."/>
            <person name="Min B."/>
            <person name="Chaduli D."/>
            <person name="Navarro D."/>
            <person name="Favel A."/>
            <person name="Norest M."/>
            <person name="Lesage-Meessen L."/>
            <person name="Balint B."/>
            <person name="Merenyi Z."/>
            <person name="de Eugenio L."/>
            <person name="Morin E."/>
            <person name="Martinez A.T."/>
            <person name="Baldrian P."/>
            <person name="Stursova M."/>
            <person name="Martinez M.J."/>
            <person name="Novotny C."/>
            <person name="Magnuson J.K."/>
            <person name="Spatafora J.W."/>
            <person name="Maurice S."/>
            <person name="Pangilinan J."/>
            <person name="Andreopoulos W."/>
            <person name="LaButti K."/>
            <person name="Hundley H."/>
            <person name="Na H."/>
            <person name="Kuo A."/>
            <person name="Barry K."/>
            <person name="Lipzen A."/>
            <person name="Henrissat B."/>
            <person name="Riley R."/>
            <person name="Ahrendt S."/>
            <person name="Nagy L.G."/>
            <person name="Grigoriev I.V."/>
            <person name="Martin F."/>
            <person name="Rosso M.N."/>
        </authorList>
    </citation>
    <scope>NUCLEOTIDE SEQUENCE</scope>
    <source>
        <strain evidence="1">CBS 384.51</strain>
    </source>
</reference>
<accession>A0ACB8TVA1</accession>
<sequence length="226" mass="23612">MGHQRRAYPRKRPHDRTCIVHEALVVFTCALTDAPRPRVSPVAGAPGCQPRTGVLHVRGAGVDGFVSRGSNGFGEYVVSRERGEALMVVFGCGGDVSDLRTTNGFATFPLLGAIQGFSSDNAELRPNALNYLYLGGVAQTAQGARPALVGNSFSTATNDAEASESAIWVVGQAGQVSVRWVNPDGSIPPNNIVYVGGRNVLAIVGDVAAFVAAVENASVVTLTFEA</sequence>
<evidence type="ECO:0000313" key="1">
    <source>
        <dbReference type="EMBL" id="KAI0085993.1"/>
    </source>
</evidence>
<proteinExistence type="predicted"/>
<evidence type="ECO:0000313" key="2">
    <source>
        <dbReference type="Proteomes" id="UP001055072"/>
    </source>
</evidence>
<gene>
    <name evidence="1" type="ORF">BDY19DRAFT_372956</name>
</gene>
<name>A0ACB8TVA1_9APHY</name>
<protein>
    <submittedName>
        <fullName evidence="1">Uncharacterized protein</fullName>
    </submittedName>
</protein>
<organism evidence="1 2">
    <name type="scientific">Irpex rosettiformis</name>
    <dbReference type="NCBI Taxonomy" id="378272"/>
    <lineage>
        <taxon>Eukaryota</taxon>
        <taxon>Fungi</taxon>
        <taxon>Dikarya</taxon>
        <taxon>Basidiomycota</taxon>
        <taxon>Agaricomycotina</taxon>
        <taxon>Agaricomycetes</taxon>
        <taxon>Polyporales</taxon>
        <taxon>Irpicaceae</taxon>
        <taxon>Irpex</taxon>
    </lineage>
</organism>
<dbReference type="Proteomes" id="UP001055072">
    <property type="component" value="Unassembled WGS sequence"/>
</dbReference>
<dbReference type="EMBL" id="MU274926">
    <property type="protein sequence ID" value="KAI0085993.1"/>
    <property type="molecule type" value="Genomic_DNA"/>
</dbReference>
<comment type="caution">
    <text evidence="1">The sequence shown here is derived from an EMBL/GenBank/DDBJ whole genome shotgun (WGS) entry which is preliminary data.</text>
</comment>
<keyword evidence="2" id="KW-1185">Reference proteome</keyword>